<name>A0A1M5PT42_9RHOB</name>
<dbReference type="STRING" id="1508389.SAMN05444003_1818"/>
<proteinExistence type="predicted"/>
<dbReference type="EC" id="6.6.1.2" evidence="1"/>
<keyword evidence="5" id="KW-1185">Reference proteome</keyword>
<dbReference type="AlphaFoldDB" id="A0A1M5PT42"/>
<accession>A0A1M5PT42</accession>
<dbReference type="PANTHER" id="PTHR44119:SF4">
    <property type="entry name" value="AEROBIC COBALTOCHELATASE SUBUNIT COBN"/>
    <property type="match status" value="1"/>
</dbReference>
<feature type="domain" description="CobN/magnesium chelatase" evidence="3">
    <location>
        <begin position="138"/>
        <end position="1232"/>
    </location>
</feature>
<dbReference type="Pfam" id="PF02514">
    <property type="entry name" value="CobN-Mg_chel"/>
    <property type="match status" value="1"/>
</dbReference>
<organism evidence="4 5">
    <name type="scientific">Cognatiyoonia sediminum</name>
    <dbReference type="NCBI Taxonomy" id="1508389"/>
    <lineage>
        <taxon>Bacteria</taxon>
        <taxon>Pseudomonadati</taxon>
        <taxon>Pseudomonadota</taxon>
        <taxon>Alphaproteobacteria</taxon>
        <taxon>Rhodobacterales</taxon>
        <taxon>Paracoccaceae</taxon>
        <taxon>Cognatiyoonia</taxon>
    </lineage>
</organism>
<dbReference type="InterPro" id="IPR003672">
    <property type="entry name" value="CobN/Mg_chltase"/>
</dbReference>
<feature type="region of interest" description="Disordered" evidence="2">
    <location>
        <begin position="1241"/>
        <end position="1260"/>
    </location>
</feature>
<dbReference type="PANTHER" id="PTHR44119">
    <property type="entry name" value="MAGNESIUM-CHELATASE SUBUNIT CHLH, CHLOROPLASTIC"/>
    <property type="match status" value="1"/>
</dbReference>
<reference evidence="4 5" key="1">
    <citation type="submission" date="2016-11" db="EMBL/GenBank/DDBJ databases">
        <authorList>
            <person name="Jaros S."/>
            <person name="Januszkiewicz K."/>
            <person name="Wedrychowicz H."/>
        </authorList>
    </citation>
    <scope>NUCLEOTIDE SEQUENCE [LARGE SCALE GENOMIC DNA]</scope>
    <source>
        <strain evidence="4 5">DSM 28715</strain>
    </source>
</reference>
<dbReference type="GO" id="GO:0051116">
    <property type="term" value="F:cobaltochelatase activity"/>
    <property type="evidence" value="ECO:0007669"/>
    <property type="project" value="UniProtKB-UniRule"/>
</dbReference>
<evidence type="ECO:0000313" key="5">
    <source>
        <dbReference type="Proteomes" id="UP000184074"/>
    </source>
</evidence>
<dbReference type="NCBIfam" id="TIGR02257">
    <property type="entry name" value="cobalto_cobN"/>
    <property type="match status" value="1"/>
</dbReference>
<dbReference type="CDD" id="cd10150">
    <property type="entry name" value="CobN_like"/>
    <property type="match status" value="1"/>
</dbReference>
<dbReference type="EMBL" id="FQXB01000002">
    <property type="protein sequence ID" value="SHH04679.1"/>
    <property type="molecule type" value="Genomic_DNA"/>
</dbReference>
<dbReference type="OrthoDB" id="9757976at2"/>
<protein>
    <recommendedName>
        <fullName evidence="1">Cobaltochelatase subunit CobN</fullName>
        <ecNumber evidence="1">6.6.1.2</ecNumber>
    </recommendedName>
</protein>
<evidence type="ECO:0000256" key="1">
    <source>
        <dbReference type="NCBIfam" id="TIGR02257"/>
    </source>
</evidence>
<evidence type="ECO:0000313" key="4">
    <source>
        <dbReference type="EMBL" id="SHH04679.1"/>
    </source>
</evidence>
<evidence type="ECO:0000259" key="3">
    <source>
        <dbReference type="Pfam" id="PF02514"/>
    </source>
</evidence>
<gene>
    <name evidence="4" type="ORF">SAMN05444003_1818</name>
</gene>
<dbReference type="RefSeq" id="WP_072900615.1">
    <property type="nucleotide sequence ID" value="NZ_FQXB01000002.1"/>
</dbReference>
<dbReference type="InterPro" id="IPR011953">
    <property type="entry name" value="Cobalto_CobN"/>
</dbReference>
<sequence>MHLLAATPGAINDGDEPFDLGQTPADIVVISAADTELAALSIARSEMEGPPNLRLANLMHLQHPMSVDLHIDNCASKSKLVIARILGGAGYWKYGFVQYAARLKEAGVPFVALPGDDNEDSELRDLSTVSDADYDALWAYFVEGGPENSANVLRYAQALLDDAEKPAAASPLLRAGVYWPGAGIADLNTIKDAWTEGQPVVPLIFYRALVQGAGLNPINRLTRSLSRAGLNPLPIFVASLKDPVSTATLDQLFQTAPPAVILNCTAFATGSPHSDDAPTTNPLASATANKAPIFQVILSSASEEAWSESPQGLSARDIAMNVALPEVDGRVLSRAVSFKGEAYFDEATECPIATYQARGDRVDFTTQLTANWTKLRTTNEAEKKVALILANYPNKDGRLANGVGLDTPAATVHVLNLLKSEGYKVTPPANSKALMDQIMAGPTNWLTDRADTKGGETLPLDTYLTYFNDLPWELKQQITDRWGTPEQDPFLLPQIPAPEASDDASGAGFKLSIHRFGNAVVGLQPARGYNIDPTETYHSPDLVPPHNYLAFYFWLRHHWRADAIVHMGKHGNLEWLPGKALALSDTCWPEAIFGPTPHIYPFITNDPGEGTQAKRRTSAVIIDHLTPPLTRAESYGPLRDLEALVDEYYEAAGVDPRRIDHLRREIMSLADVSGLAKDAAFTGDEDTDLAKLDAYLCELKEAQIRDGLHIFGLSPKGPLARDLAIALARAPRADGKGANASLLRALATDLNLSIDPLDCDLAAPALEKPTDLSGANHWRTNGDTVERLEELSQALLRDGGWGEGDSRAAPGPASQAVLDEITQTIRPLIETCGPNEGAGLLTALKGHFVVPGPSGAPTRGRLDTLPTGRNFYSVDSRAVPTPTAWALGWKSANLLIEQHLQDHGDWPRTMLLTAWGTANMRTGGDDIAQALALMGVKPTWDSANRRVIGFEVIPHTTLGRPRVDVTLRISGFFRDAFPQLIALMDSASRAVQALDEPDDINPAAARTRRGEDAHRVYGSKPGAYGAGLQALIDERIWSDRSDFAEAYLEWGSYAYSAKAEGHKAKAAFTQRLSQTEAIVQNQDNREHDILDSDDYYQFEGGAAAAVSTIQGQNRPIYHNDHSRPERPLIRMLDDEIGRVVRSRVVNPKWIDGVKRHGYKGAFEIAATVDYLFAFAATTGVVKNHHFDLCEEAFLADDATRDFIADHNAPALQDIANRLQEAIDRNLWTPRSNSARARIAAIAAGKNPDEPEAKETQTQTT</sequence>
<dbReference type="GO" id="GO:0009236">
    <property type="term" value="P:cobalamin biosynthetic process"/>
    <property type="evidence" value="ECO:0007669"/>
    <property type="project" value="UniProtKB-UniRule"/>
</dbReference>
<dbReference type="Proteomes" id="UP000184074">
    <property type="component" value="Unassembled WGS sequence"/>
</dbReference>
<evidence type="ECO:0000256" key="2">
    <source>
        <dbReference type="SAM" id="MobiDB-lite"/>
    </source>
</evidence>